<protein>
    <submittedName>
        <fullName evidence="2">Aminoglycoside phosphotransferase family protein</fullName>
    </submittedName>
</protein>
<evidence type="ECO:0000313" key="3">
    <source>
        <dbReference type="Proteomes" id="UP000325529"/>
    </source>
</evidence>
<name>A0A5J6GJA0_STRKN</name>
<dbReference type="Gene3D" id="3.90.1200.10">
    <property type="match status" value="1"/>
</dbReference>
<dbReference type="Proteomes" id="UP000325529">
    <property type="component" value="Chromosome"/>
</dbReference>
<gene>
    <name evidence="2" type="ORF">CP970_38000</name>
</gene>
<dbReference type="RefSeq" id="WP_055557030.1">
    <property type="nucleotide sequence ID" value="NZ_CP023699.1"/>
</dbReference>
<dbReference type="InterPro" id="IPR002575">
    <property type="entry name" value="Aminoglycoside_PTrfase"/>
</dbReference>
<feature type="domain" description="Aminoglycoside phosphotransferase" evidence="1">
    <location>
        <begin position="119"/>
        <end position="181"/>
    </location>
</feature>
<dbReference type="InterPro" id="IPR011009">
    <property type="entry name" value="Kinase-like_dom_sf"/>
</dbReference>
<reference evidence="2 3" key="1">
    <citation type="submission" date="2017-09" db="EMBL/GenBank/DDBJ databases">
        <authorList>
            <person name="Lee N."/>
            <person name="Cho B.-K."/>
        </authorList>
    </citation>
    <scope>NUCLEOTIDE SEQUENCE [LARGE SCALE GENOMIC DNA]</scope>
    <source>
        <strain evidence="2 3">ATCC 12853</strain>
    </source>
</reference>
<keyword evidence="3" id="KW-1185">Reference proteome</keyword>
<accession>A0A5J6GJA0</accession>
<dbReference type="SUPFAM" id="SSF56112">
    <property type="entry name" value="Protein kinase-like (PK-like)"/>
    <property type="match status" value="1"/>
</dbReference>
<dbReference type="AlphaFoldDB" id="A0A5J6GJA0"/>
<evidence type="ECO:0000313" key="2">
    <source>
        <dbReference type="EMBL" id="QEU95950.1"/>
    </source>
</evidence>
<proteinExistence type="predicted"/>
<dbReference type="EMBL" id="CP023699">
    <property type="protein sequence ID" value="QEU95950.1"/>
    <property type="molecule type" value="Genomic_DNA"/>
</dbReference>
<sequence>MEDEQRLPGGRTVGAVRRGGAVHRPVQPWTPTVHAVLRHLEAAGVEGAPRVIGVDDQGRELLTYLDGETAGEELPWPAWVYSDAALVAVGRWARRLHDATLDFVPPPDARWLAGQTWRPGLIIGHHDAAPWNAVWRDGRLAGFFDWDTAGPSSREFDLAFMALTWVPLHARSFAERTGFTAFDERSRRLRLLLDAYGYGYGYAGDRTAFGTVVAARARTNAEVIRRMAADGDPVYTALEPVAAELEQAAREVALLPASFWHPAAGGRSD</sequence>
<keyword evidence="2" id="KW-0808">Transferase</keyword>
<evidence type="ECO:0000259" key="1">
    <source>
        <dbReference type="Pfam" id="PF01636"/>
    </source>
</evidence>
<dbReference type="KEGG" id="ska:CP970_38000"/>
<dbReference type="Pfam" id="PF01636">
    <property type="entry name" value="APH"/>
    <property type="match status" value="1"/>
</dbReference>
<dbReference type="GO" id="GO:0016740">
    <property type="term" value="F:transferase activity"/>
    <property type="evidence" value="ECO:0007669"/>
    <property type="project" value="UniProtKB-KW"/>
</dbReference>
<dbReference type="OrthoDB" id="236897at2"/>
<organism evidence="2 3">
    <name type="scientific">Streptomyces kanamyceticus</name>
    <dbReference type="NCBI Taxonomy" id="1967"/>
    <lineage>
        <taxon>Bacteria</taxon>
        <taxon>Bacillati</taxon>
        <taxon>Actinomycetota</taxon>
        <taxon>Actinomycetes</taxon>
        <taxon>Kitasatosporales</taxon>
        <taxon>Streptomycetaceae</taxon>
        <taxon>Streptomyces</taxon>
    </lineage>
</organism>